<sequence length="66" mass="7251">MFPIPKVPGSSFIVARVLLPYRASLVVTSVYFVPEAAAEEEDATIQPISWIKLIGRSGQYGRDLSL</sequence>
<organism evidence="1 2">
    <name type="scientific">Portunus trituberculatus</name>
    <name type="common">Swimming crab</name>
    <name type="synonym">Neptunus trituberculatus</name>
    <dbReference type="NCBI Taxonomy" id="210409"/>
    <lineage>
        <taxon>Eukaryota</taxon>
        <taxon>Metazoa</taxon>
        <taxon>Ecdysozoa</taxon>
        <taxon>Arthropoda</taxon>
        <taxon>Crustacea</taxon>
        <taxon>Multicrustacea</taxon>
        <taxon>Malacostraca</taxon>
        <taxon>Eumalacostraca</taxon>
        <taxon>Eucarida</taxon>
        <taxon>Decapoda</taxon>
        <taxon>Pleocyemata</taxon>
        <taxon>Brachyura</taxon>
        <taxon>Eubrachyura</taxon>
        <taxon>Portunoidea</taxon>
        <taxon>Portunidae</taxon>
        <taxon>Portuninae</taxon>
        <taxon>Portunus</taxon>
    </lineage>
</organism>
<accession>A0A5B7IYN1</accession>
<evidence type="ECO:0000313" key="2">
    <source>
        <dbReference type="Proteomes" id="UP000324222"/>
    </source>
</evidence>
<dbReference type="EMBL" id="VSRR010081632">
    <property type="protein sequence ID" value="MPC89620.1"/>
    <property type="molecule type" value="Genomic_DNA"/>
</dbReference>
<gene>
    <name evidence="1" type="ORF">E2C01_084574</name>
</gene>
<name>A0A5B7IYN1_PORTR</name>
<protein>
    <submittedName>
        <fullName evidence="1">Uncharacterized protein</fullName>
    </submittedName>
</protein>
<dbReference type="AlphaFoldDB" id="A0A5B7IYN1"/>
<proteinExistence type="predicted"/>
<reference evidence="1 2" key="1">
    <citation type="submission" date="2019-05" db="EMBL/GenBank/DDBJ databases">
        <title>Another draft genome of Portunus trituberculatus and its Hox gene families provides insights of decapod evolution.</title>
        <authorList>
            <person name="Jeong J.-H."/>
            <person name="Song I."/>
            <person name="Kim S."/>
            <person name="Choi T."/>
            <person name="Kim D."/>
            <person name="Ryu S."/>
            <person name="Kim W."/>
        </authorList>
    </citation>
    <scope>NUCLEOTIDE SEQUENCE [LARGE SCALE GENOMIC DNA]</scope>
    <source>
        <tissue evidence="1">Muscle</tissue>
    </source>
</reference>
<dbReference type="Proteomes" id="UP000324222">
    <property type="component" value="Unassembled WGS sequence"/>
</dbReference>
<keyword evidence="2" id="KW-1185">Reference proteome</keyword>
<comment type="caution">
    <text evidence="1">The sequence shown here is derived from an EMBL/GenBank/DDBJ whole genome shotgun (WGS) entry which is preliminary data.</text>
</comment>
<evidence type="ECO:0000313" key="1">
    <source>
        <dbReference type="EMBL" id="MPC89620.1"/>
    </source>
</evidence>